<organism evidence="9 10">
    <name type="scientific">Pseudomonas syringae</name>
    <dbReference type="NCBI Taxonomy" id="317"/>
    <lineage>
        <taxon>Bacteria</taxon>
        <taxon>Pseudomonadati</taxon>
        <taxon>Pseudomonadota</taxon>
        <taxon>Gammaproteobacteria</taxon>
        <taxon>Pseudomonadales</taxon>
        <taxon>Pseudomonadaceae</taxon>
        <taxon>Pseudomonas</taxon>
    </lineage>
</organism>
<evidence type="ECO:0000256" key="5">
    <source>
        <dbReference type="ARBA" id="ARBA00022741"/>
    </source>
</evidence>
<dbReference type="GO" id="GO:0005886">
    <property type="term" value="C:plasma membrane"/>
    <property type="evidence" value="ECO:0007669"/>
    <property type="project" value="UniProtKB-SubCell"/>
</dbReference>
<evidence type="ECO:0000313" key="10">
    <source>
        <dbReference type="Proteomes" id="UP000814010"/>
    </source>
</evidence>
<dbReference type="PIRSF" id="PIRSF039085">
    <property type="entry name" value="ABC_ATPase_HisP"/>
    <property type="match status" value="1"/>
</dbReference>
<dbReference type="GO" id="GO:0015424">
    <property type="term" value="F:ABC-type amino acid transporter activity"/>
    <property type="evidence" value="ECO:0007669"/>
    <property type="project" value="InterPro"/>
</dbReference>
<dbReference type="InterPro" id="IPR003439">
    <property type="entry name" value="ABC_transporter-like_ATP-bd"/>
</dbReference>
<dbReference type="PROSITE" id="PS50893">
    <property type="entry name" value="ABC_TRANSPORTER_2"/>
    <property type="match status" value="1"/>
</dbReference>
<keyword evidence="4" id="KW-0997">Cell inner membrane</keyword>
<evidence type="ECO:0000259" key="8">
    <source>
        <dbReference type="PROSITE" id="PS50893"/>
    </source>
</evidence>
<gene>
    <name evidence="9" type="ORF">GIV53_04140</name>
</gene>
<dbReference type="FunFam" id="3.40.50.300:FF:000020">
    <property type="entry name" value="Amino acid ABC transporter ATP-binding component"/>
    <property type="match status" value="1"/>
</dbReference>
<dbReference type="InterPro" id="IPR017871">
    <property type="entry name" value="ABC_transporter-like_CS"/>
</dbReference>
<dbReference type="EMBL" id="WKAE01000025">
    <property type="protein sequence ID" value="MCF5628509.1"/>
    <property type="molecule type" value="Genomic_DNA"/>
</dbReference>
<dbReference type="GO" id="GO:0016887">
    <property type="term" value="F:ATP hydrolysis activity"/>
    <property type="evidence" value="ECO:0007669"/>
    <property type="project" value="InterPro"/>
</dbReference>
<dbReference type="SMART" id="SM00382">
    <property type="entry name" value="AAA"/>
    <property type="match status" value="1"/>
</dbReference>
<dbReference type="PANTHER" id="PTHR43166">
    <property type="entry name" value="AMINO ACID IMPORT ATP-BINDING PROTEIN"/>
    <property type="match status" value="1"/>
</dbReference>
<dbReference type="SUPFAM" id="SSF52540">
    <property type="entry name" value="P-loop containing nucleoside triphosphate hydrolases"/>
    <property type="match status" value="1"/>
</dbReference>
<feature type="domain" description="ABC transporter" evidence="8">
    <location>
        <begin position="5"/>
        <end position="239"/>
    </location>
</feature>
<evidence type="ECO:0000313" key="9">
    <source>
        <dbReference type="EMBL" id="MCF5628509.1"/>
    </source>
</evidence>
<keyword evidence="4" id="KW-1003">Cell membrane</keyword>
<protein>
    <submittedName>
        <fullName evidence="9">ATP-binding cassette domain-containing protein</fullName>
    </submittedName>
</protein>
<evidence type="ECO:0000256" key="7">
    <source>
        <dbReference type="ARBA" id="ARBA00022970"/>
    </source>
</evidence>
<keyword evidence="4" id="KW-0472">Membrane</keyword>
<proteinExistence type="inferred from homology"/>
<evidence type="ECO:0000256" key="4">
    <source>
        <dbReference type="ARBA" id="ARBA00022519"/>
    </source>
</evidence>
<dbReference type="AlphaFoldDB" id="A0A9Q4FG25"/>
<comment type="caution">
    <text evidence="9">The sequence shown here is derived from an EMBL/GenBank/DDBJ whole genome shotgun (WGS) entry which is preliminary data.</text>
</comment>
<accession>A0A9Q4FG25</accession>
<evidence type="ECO:0000256" key="6">
    <source>
        <dbReference type="ARBA" id="ARBA00022840"/>
    </source>
</evidence>
<dbReference type="Pfam" id="PF00005">
    <property type="entry name" value="ABC_tran"/>
    <property type="match status" value="1"/>
</dbReference>
<reference evidence="9" key="1">
    <citation type="submission" date="2019-11" db="EMBL/GenBank/DDBJ databases">
        <title>Epiphytic Pseudomonas syringae from cherry orchards.</title>
        <authorList>
            <person name="Hulin M.T."/>
        </authorList>
    </citation>
    <scope>NUCLEOTIDE SEQUENCE</scope>
    <source>
        <strain evidence="9">PA-2-5E</strain>
    </source>
</reference>
<keyword evidence="6 9" id="KW-0067">ATP-binding</keyword>
<dbReference type="GO" id="GO:0005524">
    <property type="term" value="F:ATP binding"/>
    <property type="evidence" value="ECO:0007669"/>
    <property type="project" value="UniProtKB-KW"/>
</dbReference>
<evidence type="ECO:0000256" key="2">
    <source>
        <dbReference type="ARBA" id="ARBA00005417"/>
    </source>
</evidence>
<evidence type="ECO:0000256" key="3">
    <source>
        <dbReference type="ARBA" id="ARBA00022448"/>
    </source>
</evidence>
<dbReference type="InterPro" id="IPR050086">
    <property type="entry name" value="MetN_ABC_transporter-like"/>
</dbReference>
<keyword evidence="3" id="KW-0813">Transport</keyword>
<sequence>MHPMIMFSRINKWYGEYQALTEITAEVQRGEVVVLCGPSGSGKSTLIRTVNRLEDVQQGQILFDGHDVNGTDANVNRLRSRVGFVFQSFNLFPHLSVLDNIILTPTKVRGLKSSEARARAMELLDRVGLAHKAGAYPAQLSGGQQQRVAIARALAMEPPVMLFHEPTSALDPEMVGEVLSVMKGLAKEGMTMMCVTHEMNFAREVADTIWFMDAGQILEKSSPEAFFQQPSHPRAQRFISDLRSH</sequence>
<dbReference type="CDD" id="cd03262">
    <property type="entry name" value="ABC_HisP_GlnQ"/>
    <property type="match status" value="1"/>
</dbReference>
<dbReference type="Proteomes" id="UP000814010">
    <property type="component" value="Unassembled WGS sequence"/>
</dbReference>
<dbReference type="PANTHER" id="PTHR43166:SF4">
    <property type="entry name" value="PHOSPHONATES IMPORT ATP-BINDING PROTEIN PHNC"/>
    <property type="match status" value="1"/>
</dbReference>
<evidence type="ECO:0000256" key="1">
    <source>
        <dbReference type="ARBA" id="ARBA00004417"/>
    </source>
</evidence>
<dbReference type="InterPro" id="IPR003593">
    <property type="entry name" value="AAA+_ATPase"/>
</dbReference>
<keyword evidence="5" id="KW-0547">Nucleotide-binding</keyword>
<comment type="subcellular location">
    <subcellularLocation>
        <location evidence="1">Cell inner membrane</location>
        <topology evidence="1">Peripheral membrane protein</topology>
    </subcellularLocation>
</comment>
<dbReference type="InterPro" id="IPR030679">
    <property type="entry name" value="ABC_ATPase_HisP-typ"/>
</dbReference>
<dbReference type="PROSITE" id="PS00211">
    <property type="entry name" value="ABC_TRANSPORTER_1"/>
    <property type="match status" value="1"/>
</dbReference>
<dbReference type="InterPro" id="IPR027417">
    <property type="entry name" value="P-loop_NTPase"/>
</dbReference>
<comment type="similarity">
    <text evidence="2">Belongs to the ABC transporter superfamily.</text>
</comment>
<keyword evidence="7" id="KW-0029">Amino-acid transport</keyword>
<name>A0A9Q4FG25_PSESX</name>
<dbReference type="Gene3D" id="3.40.50.300">
    <property type="entry name" value="P-loop containing nucleotide triphosphate hydrolases"/>
    <property type="match status" value="1"/>
</dbReference>